<comment type="caution">
    <text evidence="3">The sequence shown here is derived from an EMBL/GenBank/DDBJ whole genome shotgun (WGS) entry which is preliminary data.</text>
</comment>
<feature type="transmembrane region" description="Helical" evidence="1">
    <location>
        <begin position="253"/>
        <end position="272"/>
    </location>
</feature>
<evidence type="ECO:0000256" key="2">
    <source>
        <dbReference type="SAM" id="SignalP"/>
    </source>
</evidence>
<sequence length="278" mass="30143">MTRIFNLALAGISVAAISAGAAQATVWTIEDFNSTVRYDDTYTGEPSGVFDWIVNGIDVMYEENFWIRVGDTGPEEALTSLELVGIQVSDTNAFVDDRPDVLSARYAKAGLFTADVRYSLQGSPGGCCSDLAEQLTISNTSERTLRLSVFEYTDFDIGDIIDDVAYLEDEDTFVQLGNGFRTEVITGPNPDAWEIDYYSNIRDMLTDGDADNLSNTTSPLGSGDLTWAAQWDFVVPEGGSVTISKDKLVISTIPVPASFGLLAAAVLGFGAFRRSRKS</sequence>
<keyword evidence="2" id="KW-0732">Signal</keyword>
<feature type="chain" id="PRO_5045571760" description="VPLPA-CTERM sorting domain-containing protein" evidence="2">
    <location>
        <begin position="25"/>
        <end position="278"/>
    </location>
</feature>
<dbReference type="RefSeq" id="WP_125407535.1">
    <property type="nucleotide sequence ID" value="NZ_JBEHHI010000001.1"/>
</dbReference>
<gene>
    <name evidence="3" type="ORF">Ga0609869_000772</name>
</gene>
<dbReference type="EMBL" id="JBEHHI010000001">
    <property type="protein sequence ID" value="MEX5727419.1"/>
    <property type="molecule type" value="Genomic_DNA"/>
</dbReference>
<keyword evidence="1" id="KW-1133">Transmembrane helix</keyword>
<feature type="signal peptide" evidence="2">
    <location>
        <begin position="1"/>
        <end position="24"/>
    </location>
</feature>
<proteinExistence type="predicted"/>
<evidence type="ECO:0000313" key="3">
    <source>
        <dbReference type="EMBL" id="MEX5727419.1"/>
    </source>
</evidence>
<evidence type="ECO:0008006" key="5">
    <source>
        <dbReference type="Google" id="ProtNLM"/>
    </source>
</evidence>
<name>A0ABV3XQD0_9RHOB</name>
<keyword evidence="1" id="KW-0812">Transmembrane</keyword>
<evidence type="ECO:0000256" key="1">
    <source>
        <dbReference type="SAM" id="Phobius"/>
    </source>
</evidence>
<accession>A0ABV3XQD0</accession>
<protein>
    <recommendedName>
        <fullName evidence="5">VPLPA-CTERM sorting domain-containing protein</fullName>
    </recommendedName>
</protein>
<keyword evidence="4" id="KW-1185">Reference proteome</keyword>
<dbReference type="Proteomes" id="UP001560019">
    <property type="component" value="Unassembled WGS sequence"/>
</dbReference>
<keyword evidence="1" id="KW-0472">Membrane</keyword>
<organism evidence="3 4">
    <name type="scientific">Rhodovulum iodosum</name>
    <dbReference type="NCBI Taxonomy" id="68291"/>
    <lineage>
        <taxon>Bacteria</taxon>
        <taxon>Pseudomonadati</taxon>
        <taxon>Pseudomonadota</taxon>
        <taxon>Alphaproteobacteria</taxon>
        <taxon>Rhodobacterales</taxon>
        <taxon>Paracoccaceae</taxon>
        <taxon>Rhodovulum</taxon>
    </lineage>
</organism>
<evidence type="ECO:0000313" key="4">
    <source>
        <dbReference type="Proteomes" id="UP001560019"/>
    </source>
</evidence>
<reference evidence="3 4" key="1">
    <citation type="submission" date="2024-06" db="EMBL/GenBank/DDBJ databases">
        <title>Genome of Rhodovulum iodosum, a marine photoferrotroph.</title>
        <authorList>
            <person name="Bianchini G."/>
            <person name="Nikeleit V."/>
            <person name="Kappler A."/>
            <person name="Bryce C."/>
            <person name="Sanchez-Baracaldo P."/>
        </authorList>
    </citation>
    <scope>NUCLEOTIDE SEQUENCE [LARGE SCALE GENOMIC DNA]</scope>
    <source>
        <strain evidence="3 4">UT/N1</strain>
    </source>
</reference>